<dbReference type="SUPFAM" id="SSF109604">
    <property type="entry name" value="HD-domain/PDEase-like"/>
    <property type="match status" value="1"/>
</dbReference>
<sequence>MKAISYATTKHTGQKRKVDDAPYIIHPYRVGMLLSQEACPEDIIIAGLLHDVVEDTDGTLEEIRSLFGEEVATLVEFASEPNKSLSWEDRKKHTIETIKTAPLAAKLVVCADKVDNLSSILENEQQLGSNIWRSFKRDKSSQQWYYLNVYKSLISGIDQKNQPNLFLSYKNLLDRFI</sequence>
<dbReference type="PANTHER" id="PTHR46246:SF1">
    <property type="entry name" value="GUANOSINE-3',5'-BIS(DIPHOSPHATE) 3'-PYROPHOSPHOHYDROLASE MESH1"/>
    <property type="match status" value="1"/>
</dbReference>
<dbReference type="InterPro" id="IPR003607">
    <property type="entry name" value="HD/PDEase_dom"/>
</dbReference>
<proteinExistence type="predicted"/>
<dbReference type="InterPro" id="IPR006674">
    <property type="entry name" value="HD_domain"/>
</dbReference>
<dbReference type="RefSeq" id="WP_285931155.1">
    <property type="nucleotide sequence ID" value="NZ_JASTZU010000022.1"/>
</dbReference>
<dbReference type="PROSITE" id="PS51831">
    <property type="entry name" value="HD"/>
    <property type="match status" value="1"/>
</dbReference>
<evidence type="ECO:0000313" key="2">
    <source>
        <dbReference type="EMBL" id="MDL4840130.1"/>
    </source>
</evidence>
<organism evidence="2 3">
    <name type="scientific">Aquibacillus rhizosphaerae</name>
    <dbReference type="NCBI Taxonomy" id="3051431"/>
    <lineage>
        <taxon>Bacteria</taxon>
        <taxon>Bacillati</taxon>
        <taxon>Bacillota</taxon>
        <taxon>Bacilli</taxon>
        <taxon>Bacillales</taxon>
        <taxon>Bacillaceae</taxon>
        <taxon>Aquibacillus</taxon>
    </lineage>
</organism>
<dbReference type="CDD" id="cd00077">
    <property type="entry name" value="HDc"/>
    <property type="match status" value="1"/>
</dbReference>
<dbReference type="EMBL" id="JASTZU010000022">
    <property type="protein sequence ID" value="MDL4840130.1"/>
    <property type="molecule type" value="Genomic_DNA"/>
</dbReference>
<protein>
    <submittedName>
        <fullName evidence="2">HD domain-containing protein</fullName>
    </submittedName>
</protein>
<keyword evidence="3" id="KW-1185">Reference proteome</keyword>
<gene>
    <name evidence="2" type="ORF">QQS35_06615</name>
</gene>
<feature type="domain" description="HD" evidence="1">
    <location>
        <begin position="23"/>
        <end position="117"/>
    </location>
</feature>
<dbReference type="InterPro" id="IPR052194">
    <property type="entry name" value="MESH1"/>
</dbReference>
<dbReference type="Pfam" id="PF13328">
    <property type="entry name" value="HD_4"/>
    <property type="match status" value="1"/>
</dbReference>
<dbReference type="Proteomes" id="UP001235343">
    <property type="component" value="Unassembled WGS sequence"/>
</dbReference>
<comment type="caution">
    <text evidence="2">The sequence shown here is derived from an EMBL/GenBank/DDBJ whole genome shotgun (WGS) entry which is preliminary data.</text>
</comment>
<accession>A0ABT7L6A7</accession>
<evidence type="ECO:0000313" key="3">
    <source>
        <dbReference type="Proteomes" id="UP001235343"/>
    </source>
</evidence>
<evidence type="ECO:0000259" key="1">
    <source>
        <dbReference type="PROSITE" id="PS51831"/>
    </source>
</evidence>
<reference evidence="2 3" key="1">
    <citation type="submission" date="2023-06" db="EMBL/GenBank/DDBJ databases">
        <title>Aquibacillus rhizosphaerae LR5S19.</title>
        <authorList>
            <person name="Sun J.-Q."/>
        </authorList>
    </citation>
    <scope>NUCLEOTIDE SEQUENCE [LARGE SCALE GENOMIC DNA]</scope>
    <source>
        <strain evidence="2 3">LR5S19</strain>
    </source>
</reference>
<dbReference type="SMART" id="SM00471">
    <property type="entry name" value="HDc"/>
    <property type="match status" value="1"/>
</dbReference>
<dbReference type="PANTHER" id="PTHR46246">
    <property type="entry name" value="GUANOSINE-3',5'-BIS(DIPHOSPHATE) 3'-PYROPHOSPHOHYDROLASE MESH1"/>
    <property type="match status" value="1"/>
</dbReference>
<dbReference type="Gene3D" id="1.10.3210.10">
    <property type="entry name" value="Hypothetical protein af1432"/>
    <property type="match status" value="1"/>
</dbReference>
<name>A0ABT7L6A7_9BACI</name>